<keyword evidence="3" id="KW-0862">Zinc</keyword>
<accession>A0A9P4N6Y0</accession>
<gene>
    <name evidence="6" type="ORF">CC78DRAFT_205012</name>
</gene>
<evidence type="ECO:0000256" key="2">
    <source>
        <dbReference type="ARBA" id="ARBA00022723"/>
    </source>
</evidence>
<dbReference type="GO" id="GO:0046872">
    <property type="term" value="F:metal ion binding"/>
    <property type="evidence" value="ECO:0007669"/>
    <property type="project" value="UniProtKB-KW"/>
</dbReference>
<dbReference type="Proteomes" id="UP000800093">
    <property type="component" value="Unassembled WGS sequence"/>
</dbReference>
<reference evidence="7" key="1">
    <citation type="journal article" date="2020" name="Stud. Mycol.">
        <title>101 Dothideomycetes genomes: A test case for predicting lifestyles and emergence of pathogens.</title>
        <authorList>
            <person name="Haridas S."/>
            <person name="Albert R."/>
            <person name="Binder M."/>
            <person name="Bloem J."/>
            <person name="LaButti K."/>
            <person name="Salamov A."/>
            <person name="Andreopoulos B."/>
            <person name="Baker S."/>
            <person name="Barry K."/>
            <person name="Bills G."/>
            <person name="Bluhm B."/>
            <person name="Cannon C."/>
            <person name="Castanera R."/>
            <person name="Culley D."/>
            <person name="Daum C."/>
            <person name="Ezra D."/>
            <person name="Gonzalez J."/>
            <person name="Henrissat B."/>
            <person name="Kuo A."/>
            <person name="Liang C."/>
            <person name="Lipzen A."/>
            <person name="Lutzoni F."/>
            <person name="Magnuson J."/>
            <person name="Mondo S."/>
            <person name="Nolan M."/>
            <person name="Ohm R."/>
            <person name="Pangilinan J."/>
            <person name="Park H.-J."/>
            <person name="Ramirez L."/>
            <person name="Alfaro M."/>
            <person name="Sun H."/>
            <person name="Tritt A."/>
            <person name="Yoshinaga Y."/>
            <person name="Zwiers L.-H."/>
            <person name="Turgeon B."/>
            <person name="Goodwin S."/>
            <person name="Spatafora J."/>
            <person name="Crous P."/>
            <person name="Grigoriev I."/>
        </authorList>
    </citation>
    <scope>NUCLEOTIDE SEQUENCE [LARGE SCALE GENOMIC DNA]</scope>
    <source>
        <strain evidence="7">CBS 304.66</strain>
    </source>
</reference>
<evidence type="ECO:0000256" key="1">
    <source>
        <dbReference type="ARBA" id="ARBA00005495"/>
    </source>
</evidence>
<proteinExistence type="inferred from homology"/>
<dbReference type="AlphaFoldDB" id="A0A9P4N6Y0"/>
<keyword evidence="2" id="KW-0479">Metal-binding</keyword>
<name>A0A9P4N6Y0_9PLEO</name>
<dbReference type="PANTHER" id="PTHR33337:SF3">
    <property type="entry name" value="CENP-V_GFA DOMAIN-CONTAINING PROTEIN"/>
    <property type="match status" value="1"/>
</dbReference>
<dbReference type="InterPro" id="IPR006913">
    <property type="entry name" value="CENP-V/GFA"/>
</dbReference>
<dbReference type="InterPro" id="IPR011057">
    <property type="entry name" value="Mss4-like_sf"/>
</dbReference>
<dbReference type="EMBL" id="ML986608">
    <property type="protein sequence ID" value="KAF2265349.1"/>
    <property type="molecule type" value="Genomic_DNA"/>
</dbReference>
<sequence>MNGSCPCGSVKFTTPTETPIRLFHCHCIDCRKQSGSAFGTSAIFPFFSVEDNPSVSYFSRICDSGRRQKCYFCSNCGSRILHAHVFEDKPTEVVAVKGGLLEGLNFEGAQHIFCRSAVVPIPEGVDRWEGKPDFSKPAPNRM</sequence>
<dbReference type="PANTHER" id="PTHR33337">
    <property type="entry name" value="GFA DOMAIN-CONTAINING PROTEIN"/>
    <property type="match status" value="1"/>
</dbReference>
<dbReference type="OrthoDB" id="5290969at2759"/>
<evidence type="ECO:0000313" key="7">
    <source>
        <dbReference type="Proteomes" id="UP000800093"/>
    </source>
</evidence>
<evidence type="ECO:0000313" key="6">
    <source>
        <dbReference type="EMBL" id="KAF2265349.1"/>
    </source>
</evidence>
<comment type="similarity">
    <text evidence="1">Belongs to the Gfa family.</text>
</comment>
<evidence type="ECO:0000256" key="4">
    <source>
        <dbReference type="ARBA" id="ARBA00023239"/>
    </source>
</evidence>
<organism evidence="6 7">
    <name type="scientific">Lojkania enalia</name>
    <dbReference type="NCBI Taxonomy" id="147567"/>
    <lineage>
        <taxon>Eukaryota</taxon>
        <taxon>Fungi</taxon>
        <taxon>Dikarya</taxon>
        <taxon>Ascomycota</taxon>
        <taxon>Pezizomycotina</taxon>
        <taxon>Dothideomycetes</taxon>
        <taxon>Pleosporomycetidae</taxon>
        <taxon>Pleosporales</taxon>
        <taxon>Pleosporales incertae sedis</taxon>
        <taxon>Lojkania</taxon>
    </lineage>
</organism>
<protein>
    <recommendedName>
        <fullName evidence="5">CENP-V/GFA domain-containing protein</fullName>
    </recommendedName>
</protein>
<comment type="caution">
    <text evidence="6">The sequence shown here is derived from an EMBL/GenBank/DDBJ whole genome shotgun (WGS) entry which is preliminary data.</text>
</comment>
<dbReference type="SUPFAM" id="SSF51316">
    <property type="entry name" value="Mss4-like"/>
    <property type="match status" value="1"/>
</dbReference>
<dbReference type="PROSITE" id="PS51891">
    <property type="entry name" value="CENP_V_GFA"/>
    <property type="match status" value="1"/>
</dbReference>
<evidence type="ECO:0000256" key="3">
    <source>
        <dbReference type="ARBA" id="ARBA00022833"/>
    </source>
</evidence>
<evidence type="ECO:0000259" key="5">
    <source>
        <dbReference type="PROSITE" id="PS51891"/>
    </source>
</evidence>
<keyword evidence="4" id="KW-0456">Lyase</keyword>
<dbReference type="Gene3D" id="3.90.1590.10">
    <property type="entry name" value="glutathione-dependent formaldehyde- activating enzyme (gfa)"/>
    <property type="match status" value="1"/>
</dbReference>
<dbReference type="Pfam" id="PF04828">
    <property type="entry name" value="GFA"/>
    <property type="match status" value="1"/>
</dbReference>
<feature type="domain" description="CENP-V/GFA" evidence="5">
    <location>
        <begin position="1"/>
        <end position="129"/>
    </location>
</feature>
<dbReference type="GO" id="GO:0016846">
    <property type="term" value="F:carbon-sulfur lyase activity"/>
    <property type="evidence" value="ECO:0007669"/>
    <property type="project" value="InterPro"/>
</dbReference>
<keyword evidence="7" id="KW-1185">Reference proteome</keyword>